<dbReference type="Proteomes" id="UP001596417">
    <property type="component" value="Unassembled WGS sequence"/>
</dbReference>
<sequence length="76" mass="8204">MATDSQRTHNWRRFIGCLSVAYGFYILLEGAIIPGGFFLLGGAAMLPIVNRYIVYVPVPVGMALSALGWLMIGGQA</sequence>
<feature type="transmembrane region" description="Helical" evidence="1">
    <location>
        <begin position="52"/>
        <end position="72"/>
    </location>
</feature>
<comment type="caution">
    <text evidence="2">The sequence shown here is derived from an EMBL/GenBank/DDBJ whole genome shotgun (WGS) entry which is preliminary data.</text>
</comment>
<accession>A0ABD5YXY5</accession>
<dbReference type="AlphaFoldDB" id="A0ABD5YXY5"/>
<keyword evidence="3" id="KW-1185">Reference proteome</keyword>
<dbReference type="EMBL" id="JBHTAX010000007">
    <property type="protein sequence ID" value="MFC7193181.1"/>
    <property type="molecule type" value="Genomic_DNA"/>
</dbReference>
<gene>
    <name evidence="2" type="ORF">ACFQL7_27620</name>
</gene>
<protein>
    <submittedName>
        <fullName evidence="2">Uncharacterized protein</fullName>
    </submittedName>
</protein>
<proteinExistence type="predicted"/>
<reference evidence="2 3" key="1">
    <citation type="journal article" date="2019" name="Int. J. Syst. Evol. Microbiol.">
        <title>The Global Catalogue of Microorganisms (GCM) 10K type strain sequencing project: providing services to taxonomists for standard genome sequencing and annotation.</title>
        <authorList>
            <consortium name="The Broad Institute Genomics Platform"/>
            <consortium name="The Broad Institute Genome Sequencing Center for Infectious Disease"/>
            <person name="Wu L."/>
            <person name="Ma J."/>
        </authorList>
    </citation>
    <scope>NUCLEOTIDE SEQUENCE [LARGE SCALE GENOMIC DNA]</scope>
    <source>
        <strain evidence="2 3">RDMS1</strain>
    </source>
</reference>
<keyword evidence="1" id="KW-1133">Transmembrane helix</keyword>
<name>A0ABD5YXY5_9EURY</name>
<keyword evidence="1" id="KW-0472">Membrane</keyword>
<dbReference type="RefSeq" id="WP_390207017.1">
    <property type="nucleotide sequence ID" value="NZ_JBHSZC010000006.1"/>
</dbReference>
<evidence type="ECO:0000313" key="2">
    <source>
        <dbReference type="EMBL" id="MFC7193181.1"/>
    </source>
</evidence>
<evidence type="ECO:0000256" key="1">
    <source>
        <dbReference type="SAM" id="Phobius"/>
    </source>
</evidence>
<keyword evidence="1" id="KW-0812">Transmembrane</keyword>
<feature type="transmembrane region" description="Helical" evidence="1">
    <location>
        <begin position="20"/>
        <end position="46"/>
    </location>
</feature>
<organism evidence="2 3">
    <name type="scientific">Halocatena marina</name>
    <dbReference type="NCBI Taxonomy" id="2934937"/>
    <lineage>
        <taxon>Archaea</taxon>
        <taxon>Methanobacteriati</taxon>
        <taxon>Methanobacteriota</taxon>
        <taxon>Stenosarchaea group</taxon>
        <taxon>Halobacteria</taxon>
        <taxon>Halobacteriales</taxon>
        <taxon>Natronomonadaceae</taxon>
        <taxon>Halocatena</taxon>
    </lineage>
</organism>
<evidence type="ECO:0000313" key="3">
    <source>
        <dbReference type="Proteomes" id="UP001596417"/>
    </source>
</evidence>